<dbReference type="HOGENOM" id="CLU_2512462_0_0_1"/>
<reference evidence="2" key="1">
    <citation type="journal article" date="2010" name="Genome Res.">
        <title>Population genomic sequencing of Coccidioides fungi reveals recent hybridization and transposon control.</title>
        <authorList>
            <person name="Neafsey D.E."/>
            <person name="Barker B.M."/>
            <person name="Sharpton T.J."/>
            <person name="Stajich J.E."/>
            <person name="Park D.J."/>
            <person name="Whiston E."/>
            <person name="Hung C.-Y."/>
            <person name="McMahan C."/>
            <person name="White J."/>
            <person name="Sykes S."/>
            <person name="Heiman D."/>
            <person name="Young S."/>
            <person name="Zeng Q."/>
            <person name="Abouelleil A."/>
            <person name="Aftuck L."/>
            <person name="Bessette D."/>
            <person name="Brown A."/>
            <person name="FitzGerald M."/>
            <person name="Lui A."/>
            <person name="Macdonald J.P."/>
            <person name="Priest M."/>
            <person name="Orbach M.J."/>
            <person name="Galgiani J.N."/>
            <person name="Kirkland T.N."/>
            <person name="Cole G.T."/>
            <person name="Birren B.W."/>
            <person name="Henn M.R."/>
            <person name="Taylor J.W."/>
            <person name="Rounsley S.D."/>
        </authorList>
    </citation>
    <scope>NUCLEOTIDE SEQUENCE [LARGE SCALE GENOMIC DNA]</scope>
    <source>
        <strain evidence="2">RMSCC 757 / Silveira</strain>
    </source>
</reference>
<name>E9DFT1_COCPS</name>
<reference evidence="2" key="2">
    <citation type="submission" date="2010-03" db="EMBL/GenBank/DDBJ databases">
        <title>The genome sequence of Coccidioides posadasii strain Silveira.</title>
        <authorList>
            <consortium name="The Broad Institute Genome Sequencing Center for Infectious Disease"/>
            <person name="Neafsey D."/>
            <person name="Orbach M."/>
            <person name="Henn M.R."/>
            <person name="Cole G.T."/>
            <person name="Galgiani J."/>
            <person name="Gardner M.J."/>
            <person name="Kirkland T.N."/>
            <person name="Taylor J.W."/>
            <person name="Young S.K."/>
            <person name="Zeng Q."/>
            <person name="Koehrsen M."/>
            <person name="Alvarado L."/>
            <person name="Berlin A."/>
            <person name="Borenstein D."/>
            <person name="Chapman S.B."/>
            <person name="Chen Z."/>
            <person name="Engels R."/>
            <person name="Freedman E."/>
            <person name="Gellesch M."/>
            <person name="Goldberg J."/>
            <person name="Griggs A."/>
            <person name="Gujja S."/>
            <person name="Heilman E."/>
            <person name="Heiman D."/>
            <person name="Howarth C."/>
            <person name="Jen D."/>
            <person name="Larson L."/>
            <person name="Mehta T."/>
            <person name="Neiman D."/>
            <person name="Park D."/>
            <person name="Pearson M."/>
            <person name="Richards J."/>
            <person name="Roberts A."/>
            <person name="Saif S."/>
            <person name="Shea T."/>
            <person name="Shenoy N."/>
            <person name="Sisk P."/>
            <person name="Stolte C."/>
            <person name="Sykes S."/>
            <person name="Walk T."/>
            <person name="White J."/>
            <person name="Yandava C."/>
            <person name="Haas B."/>
            <person name="Nusbaum C."/>
            <person name="Birren B."/>
        </authorList>
    </citation>
    <scope>NUCLEOTIDE SEQUENCE [LARGE SCALE GENOMIC DNA]</scope>
    <source>
        <strain evidence="2">RMSCC 757 / Silveira</strain>
    </source>
</reference>
<dbReference type="AlphaFoldDB" id="E9DFT1"/>
<gene>
    <name evidence="1" type="ORF">CPSG_08680</name>
</gene>
<protein>
    <submittedName>
        <fullName evidence="1">Uncharacterized protein</fullName>
    </submittedName>
</protein>
<dbReference type="Proteomes" id="UP000002497">
    <property type="component" value="Unassembled WGS sequence"/>
</dbReference>
<evidence type="ECO:0000313" key="1">
    <source>
        <dbReference type="EMBL" id="EFW14673.1"/>
    </source>
</evidence>
<dbReference type="VEuPathDB" id="FungiDB:CPSG_08680"/>
<sequence>MVPSHTQARAWASAGWDAFRSMELSWAEGQRRHKKASPLRHRPQPCLASRLAELKLRFVYLDSGEKRWKKPRERHAAASASLSDP</sequence>
<dbReference type="EMBL" id="GL636504">
    <property type="protein sequence ID" value="EFW14673.1"/>
    <property type="molecule type" value="Genomic_DNA"/>
</dbReference>
<organism evidence="2">
    <name type="scientific">Coccidioides posadasii (strain RMSCC 757 / Silveira)</name>
    <name type="common">Valley fever fungus</name>
    <dbReference type="NCBI Taxonomy" id="443226"/>
    <lineage>
        <taxon>Eukaryota</taxon>
        <taxon>Fungi</taxon>
        <taxon>Dikarya</taxon>
        <taxon>Ascomycota</taxon>
        <taxon>Pezizomycotina</taxon>
        <taxon>Eurotiomycetes</taxon>
        <taxon>Eurotiomycetidae</taxon>
        <taxon>Onygenales</taxon>
        <taxon>Onygenaceae</taxon>
        <taxon>Coccidioides</taxon>
    </lineage>
</organism>
<proteinExistence type="predicted"/>
<evidence type="ECO:0000313" key="2">
    <source>
        <dbReference type="Proteomes" id="UP000002497"/>
    </source>
</evidence>
<keyword evidence="2" id="KW-1185">Reference proteome</keyword>
<accession>E9DFT1</accession>